<proteinExistence type="predicted"/>
<name>A0A382M5L8_9ZZZZ</name>
<protein>
    <submittedName>
        <fullName evidence="1">Uncharacterized protein</fullName>
    </submittedName>
</protein>
<organism evidence="1">
    <name type="scientific">marine metagenome</name>
    <dbReference type="NCBI Taxonomy" id="408172"/>
    <lineage>
        <taxon>unclassified sequences</taxon>
        <taxon>metagenomes</taxon>
        <taxon>ecological metagenomes</taxon>
    </lineage>
</organism>
<reference evidence="1" key="1">
    <citation type="submission" date="2018-05" db="EMBL/GenBank/DDBJ databases">
        <authorList>
            <person name="Lanie J.A."/>
            <person name="Ng W.-L."/>
            <person name="Kazmierczak K.M."/>
            <person name="Andrzejewski T.M."/>
            <person name="Davidsen T.M."/>
            <person name="Wayne K.J."/>
            <person name="Tettelin H."/>
            <person name="Glass J.I."/>
            <person name="Rusch D."/>
            <person name="Podicherti R."/>
            <person name="Tsui H.-C.T."/>
            <person name="Winkler M.E."/>
        </authorList>
    </citation>
    <scope>NUCLEOTIDE SEQUENCE</scope>
</reference>
<sequence>MAKTKEWYNSQEYTAIKSQRFDNADSGLVFLDAG</sequence>
<accession>A0A382M5L8</accession>
<dbReference type="AlphaFoldDB" id="A0A382M5L8"/>
<dbReference type="EMBL" id="UINC01091432">
    <property type="protein sequence ID" value="SVC44189.1"/>
    <property type="molecule type" value="Genomic_DNA"/>
</dbReference>
<gene>
    <name evidence="1" type="ORF">METZ01_LOCUS297043</name>
</gene>
<evidence type="ECO:0000313" key="1">
    <source>
        <dbReference type="EMBL" id="SVC44189.1"/>
    </source>
</evidence>